<dbReference type="Pfam" id="PF01832">
    <property type="entry name" value="Glucosaminidase"/>
    <property type="match status" value="1"/>
</dbReference>
<dbReference type="InterPro" id="IPR052354">
    <property type="entry name" value="Cell_Wall_Dynamics_Protein"/>
</dbReference>
<dbReference type="PANTHER" id="PTHR34408">
    <property type="entry name" value="FAMILY PROTEIN, PUTATIVE-RELATED"/>
    <property type="match status" value="1"/>
</dbReference>
<dbReference type="Proteomes" id="UP000654670">
    <property type="component" value="Unassembled WGS sequence"/>
</dbReference>
<dbReference type="SMART" id="SM00287">
    <property type="entry name" value="SH3b"/>
    <property type="match status" value="1"/>
</dbReference>
<evidence type="ECO:0000256" key="1">
    <source>
        <dbReference type="SAM" id="MobiDB-lite"/>
    </source>
</evidence>
<accession>A0A917W1W7</accession>
<organism evidence="3 4">
    <name type="scientific">Sporolactobacillus putidus</name>
    <dbReference type="NCBI Taxonomy" id="492735"/>
    <lineage>
        <taxon>Bacteria</taxon>
        <taxon>Bacillati</taxon>
        <taxon>Bacillota</taxon>
        <taxon>Bacilli</taxon>
        <taxon>Bacillales</taxon>
        <taxon>Sporolactobacillaceae</taxon>
        <taxon>Sporolactobacillus</taxon>
    </lineage>
</organism>
<gene>
    <name evidence="3" type="ORF">GCM10007968_15810</name>
</gene>
<dbReference type="SMART" id="SM00047">
    <property type="entry name" value="LYZ2"/>
    <property type="match status" value="1"/>
</dbReference>
<dbReference type="Gene3D" id="1.10.530.10">
    <property type="match status" value="1"/>
</dbReference>
<reference evidence="3" key="1">
    <citation type="journal article" date="2014" name="Int. J. Syst. Evol. Microbiol.">
        <title>Complete genome sequence of Corynebacterium casei LMG S-19264T (=DSM 44701T), isolated from a smear-ripened cheese.</title>
        <authorList>
            <consortium name="US DOE Joint Genome Institute (JGI-PGF)"/>
            <person name="Walter F."/>
            <person name="Albersmeier A."/>
            <person name="Kalinowski J."/>
            <person name="Ruckert C."/>
        </authorList>
    </citation>
    <scope>NUCLEOTIDE SEQUENCE</scope>
    <source>
        <strain evidence="3">JCM 15325</strain>
    </source>
</reference>
<sequence>MGSQWLATLAKGTQVDVVGTSGNWLQIAYKGGIAYVSGDYVQKPGSTSSSSPAPTASDPSAPGGTAQMTSSSTTGMITTDVNFRKGPDTTYGIYEVLHAGTTVEWLADAPNGWVKVSYGGNDGYVYGDYVKKETSTTTQYGNKAYTTTNYPLSFSQALQEEQQVNQSSQLAYYLNPKNFTAGTPSYFQFLQLSSLANISLSDMNVILSGKGILSGYGSTFIDAAKKNGVNEVYLAAHAMLETGNGTSNLANGIVYQGVKVYNMFGIGAFDLDPENAGAAMAYSEGWTTPAKAIEGGAAWIAKYYIYNQAYQQDTLYKMRWNPSALVAGSAAHQYATDVGWAVKQTPMIDSMYSQIAKYNLVFDVPQYN</sequence>
<comment type="caution">
    <text evidence="3">The sequence shown here is derived from an EMBL/GenBank/DDBJ whole genome shotgun (WGS) entry which is preliminary data.</text>
</comment>
<dbReference type="InterPro" id="IPR003646">
    <property type="entry name" value="SH3-like_bac-type"/>
</dbReference>
<feature type="domain" description="SH3b" evidence="2">
    <location>
        <begin position="67"/>
        <end position="134"/>
    </location>
</feature>
<dbReference type="AlphaFoldDB" id="A0A917W1W7"/>
<dbReference type="EMBL" id="BMOK01000005">
    <property type="protein sequence ID" value="GGL52648.1"/>
    <property type="molecule type" value="Genomic_DNA"/>
</dbReference>
<dbReference type="PANTHER" id="PTHR34408:SF2">
    <property type="entry name" value="CELL WALL-BINDING PROTEIN YWSB"/>
    <property type="match status" value="1"/>
</dbReference>
<dbReference type="Gene3D" id="2.30.30.40">
    <property type="entry name" value="SH3 Domains"/>
    <property type="match status" value="2"/>
</dbReference>
<dbReference type="PROSITE" id="PS51781">
    <property type="entry name" value="SH3B"/>
    <property type="match status" value="1"/>
</dbReference>
<proteinExistence type="predicted"/>
<dbReference type="GO" id="GO:0004040">
    <property type="term" value="F:amidase activity"/>
    <property type="evidence" value="ECO:0007669"/>
    <property type="project" value="InterPro"/>
</dbReference>
<protein>
    <recommendedName>
        <fullName evidence="2">SH3b domain-containing protein</fullName>
    </recommendedName>
</protein>
<evidence type="ECO:0000313" key="4">
    <source>
        <dbReference type="Proteomes" id="UP000654670"/>
    </source>
</evidence>
<reference evidence="3" key="2">
    <citation type="submission" date="2020-09" db="EMBL/GenBank/DDBJ databases">
        <authorList>
            <person name="Sun Q."/>
            <person name="Ohkuma M."/>
        </authorList>
    </citation>
    <scope>NUCLEOTIDE SEQUENCE</scope>
    <source>
        <strain evidence="3">JCM 15325</strain>
    </source>
</reference>
<evidence type="ECO:0000259" key="2">
    <source>
        <dbReference type="PROSITE" id="PS51781"/>
    </source>
</evidence>
<feature type="region of interest" description="Disordered" evidence="1">
    <location>
        <begin position="44"/>
        <end position="72"/>
    </location>
</feature>
<keyword evidence="4" id="KW-1185">Reference proteome</keyword>
<name>A0A917W1W7_9BACL</name>
<evidence type="ECO:0000313" key="3">
    <source>
        <dbReference type="EMBL" id="GGL52648.1"/>
    </source>
</evidence>
<dbReference type="InterPro" id="IPR002901">
    <property type="entry name" value="MGlyc_endo_b_GlcNAc-like_dom"/>
</dbReference>
<dbReference type="Pfam" id="PF08239">
    <property type="entry name" value="SH3_3"/>
    <property type="match status" value="2"/>
</dbReference>